<proteinExistence type="inferred from homology"/>
<dbReference type="Pfam" id="PF00216">
    <property type="entry name" value="Bac_DNA_binding"/>
    <property type="match status" value="1"/>
</dbReference>
<dbReference type="PANTHER" id="PTHR33175">
    <property type="entry name" value="DNA-BINDING PROTEIN HU"/>
    <property type="match status" value="1"/>
</dbReference>
<evidence type="ECO:0000313" key="6">
    <source>
        <dbReference type="Proteomes" id="UP000095200"/>
    </source>
</evidence>
<dbReference type="GO" id="GO:0005829">
    <property type="term" value="C:cytosol"/>
    <property type="evidence" value="ECO:0007669"/>
    <property type="project" value="TreeGrafter"/>
</dbReference>
<keyword evidence="3 5" id="KW-0238">DNA-binding</keyword>
<dbReference type="GO" id="GO:0030527">
    <property type="term" value="F:structural constituent of chromatin"/>
    <property type="evidence" value="ECO:0007669"/>
    <property type="project" value="InterPro"/>
</dbReference>
<evidence type="ECO:0000256" key="1">
    <source>
        <dbReference type="ARBA" id="ARBA00010529"/>
    </source>
</evidence>
<organism evidence="5 6">
    <name type="scientific">Desulfoplanes formicivorans</name>
    <dbReference type="NCBI Taxonomy" id="1592317"/>
    <lineage>
        <taxon>Bacteria</taxon>
        <taxon>Pseudomonadati</taxon>
        <taxon>Thermodesulfobacteriota</taxon>
        <taxon>Desulfovibrionia</taxon>
        <taxon>Desulfovibrionales</taxon>
        <taxon>Desulfoplanaceae</taxon>
        <taxon>Desulfoplanes</taxon>
    </lineage>
</organism>
<accession>A0A194AKY9</accession>
<dbReference type="STRING" id="1592317.DPF_2646"/>
<dbReference type="PANTHER" id="PTHR33175:SF3">
    <property type="entry name" value="DNA-BINDING PROTEIN HU-BETA"/>
    <property type="match status" value="1"/>
</dbReference>
<dbReference type="Gene3D" id="4.10.520.10">
    <property type="entry name" value="IHF-like DNA-binding proteins"/>
    <property type="match status" value="1"/>
</dbReference>
<name>A0A194AKY9_9BACT</name>
<dbReference type="Proteomes" id="UP000095200">
    <property type="component" value="Unassembled WGS sequence"/>
</dbReference>
<evidence type="ECO:0000313" key="5">
    <source>
        <dbReference type="EMBL" id="GAU09910.1"/>
    </source>
</evidence>
<dbReference type="InterPro" id="IPR000119">
    <property type="entry name" value="Hist_DNA-bd"/>
</dbReference>
<dbReference type="GO" id="GO:0003677">
    <property type="term" value="F:DNA binding"/>
    <property type="evidence" value="ECO:0007669"/>
    <property type="project" value="UniProtKB-KW"/>
</dbReference>
<dbReference type="GO" id="GO:0030261">
    <property type="term" value="P:chromosome condensation"/>
    <property type="evidence" value="ECO:0007669"/>
    <property type="project" value="UniProtKB-KW"/>
</dbReference>
<dbReference type="PRINTS" id="PR01727">
    <property type="entry name" value="DNABINDINGHU"/>
</dbReference>
<dbReference type="AlphaFoldDB" id="A0A194AKY9"/>
<comment type="similarity">
    <text evidence="1 4">Belongs to the bacterial histone-like protein family.</text>
</comment>
<keyword evidence="6" id="KW-1185">Reference proteome</keyword>
<sequence length="99" mass="10912">MHKTELVALLQEKTGGTSEEARKTVNAMIDILTESLAKGDNIQLPGVGSLKVVDRTEHKGRHPQTGEEITIPARKTVKFSPGKFLRETVKSLDFITKNV</sequence>
<protein>
    <submittedName>
        <fullName evidence="5">DNA-binding protein</fullName>
    </submittedName>
</protein>
<evidence type="ECO:0000256" key="4">
    <source>
        <dbReference type="RuleBase" id="RU003939"/>
    </source>
</evidence>
<comment type="caution">
    <text evidence="5">The sequence shown here is derived from an EMBL/GenBank/DDBJ whole genome shotgun (WGS) entry which is preliminary data.</text>
</comment>
<evidence type="ECO:0000256" key="2">
    <source>
        <dbReference type="ARBA" id="ARBA00023067"/>
    </source>
</evidence>
<keyword evidence="2" id="KW-0226">DNA condensation</keyword>
<reference evidence="6" key="1">
    <citation type="submission" date="2016-06" db="EMBL/GenBank/DDBJ databases">
        <title>Draft genome sequence of Desulfoplanes formicivorans strain Pf12B.</title>
        <authorList>
            <person name="Watanabe M."/>
            <person name="Kojima H."/>
            <person name="Fukui M."/>
        </authorList>
    </citation>
    <scope>NUCLEOTIDE SEQUENCE [LARGE SCALE GENOMIC DNA]</scope>
    <source>
        <strain evidence="6">Pf12B</strain>
    </source>
</reference>
<dbReference type="SUPFAM" id="SSF47729">
    <property type="entry name" value="IHF-like DNA-binding proteins"/>
    <property type="match status" value="1"/>
</dbReference>
<dbReference type="InterPro" id="IPR010992">
    <property type="entry name" value="IHF-like_DNA-bd_dom_sf"/>
</dbReference>
<dbReference type="OrthoDB" id="9799835at2"/>
<dbReference type="CDD" id="cd13831">
    <property type="entry name" value="HU"/>
    <property type="match status" value="1"/>
</dbReference>
<dbReference type="EMBL" id="BDFE01000020">
    <property type="protein sequence ID" value="GAU09910.1"/>
    <property type="molecule type" value="Genomic_DNA"/>
</dbReference>
<gene>
    <name evidence="5" type="ORF">DPF_2646</name>
</gene>
<evidence type="ECO:0000256" key="3">
    <source>
        <dbReference type="ARBA" id="ARBA00023125"/>
    </source>
</evidence>
<dbReference type="SMART" id="SM00411">
    <property type="entry name" value="BHL"/>
    <property type="match status" value="1"/>
</dbReference>